<proteinExistence type="predicted"/>
<dbReference type="KEGG" id="mmav:RE476_12795"/>
<evidence type="ECO:0000256" key="1">
    <source>
        <dbReference type="SAM" id="MobiDB-lite"/>
    </source>
</evidence>
<feature type="domain" description="4Fe-4S ferredoxin-type" evidence="2">
    <location>
        <begin position="621"/>
        <end position="650"/>
    </location>
</feature>
<dbReference type="SUPFAM" id="SSF52402">
    <property type="entry name" value="Adenine nucleotide alpha hydrolases-like"/>
    <property type="match status" value="1"/>
</dbReference>
<reference evidence="3" key="1">
    <citation type="submission" date="2023-08" db="EMBL/GenBank/DDBJ databases">
        <title>Methanolobus mangrovi sp. nov. and Methanolobus sediminis sp. nov, two novel methylotrophic methanogens isolated from mangrove sediments in China.</title>
        <authorList>
            <person name="Zhou J."/>
        </authorList>
    </citation>
    <scope>NUCLEOTIDE SEQUENCE</scope>
    <source>
        <strain evidence="3">FTZ2</strain>
    </source>
</reference>
<evidence type="ECO:0000313" key="4">
    <source>
        <dbReference type="Proteomes" id="UP001183006"/>
    </source>
</evidence>
<evidence type="ECO:0000313" key="3">
    <source>
        <dbReference type="EMBL" id="WMW22227.1"/>
    </source>
</evidence>
<dbReference type="Gene3D" id="3.30.70.20">
    <property type="match status" value="1"/>
</dbReference>
<dbReference type="PANTHER" id="PTHR43196">
    <property type="entry name" value="SULFATE ADENYLYLTRANSFERASE SUBUNIT 2"/>
    <property type="match status" value="1"/>
</dbReference>
<dbReference type="Gene3D" id="3.40.50.620">
    <property type="entry name" value="HUPs"/>
    <property type="match status" value="1"/>
</dbReference>
<dbReference type="InterPro" id="IPR017900">
    <property type="entry name" value="4Fe4S_Fe_S_CS"/>
</dbReference>
<feature type="compositionally biased region" description="Basic and acidic residues" evidence="1">
    <location>
        <begin position="30"/>
        <end position="43"/>
    </location>
</feature>
<dbReference type="Pfam" id="PF13746">
    <property type="entry name" value="Fer4_18"/>
    <property type="match status" value="1"/>
</dbReference>
<dbReference type="Pfam" id="PF01507">
    <property type="entry name" value="PAPS_reduct"/>
    <property type="match status" value="1"/>
</dbReference>
<sequence>MVSMKKGRSFSDKSKTSPLKSVNSSSRVNKALDSKIPKRDPAQKKPAQRYASNEKDYIFWCMDCNVPLIEKGCNTCGKEGNKIDLSQPADVRFCSPYERSVLHDLLLSSFAYDPLAERVVLLNKIPGDDKNDEVIVDGLFFGTLRFDMQRMDYVFEPSVSGAHILQVYTNQKTVVLKKNSRHLNGKKVNYDLVESVSSDVRSNDIILVRSSNLTGFGVAYCDAKDAPSADGPVIRVRKIDSQQVSLNPKNSTMDDVIAANVSHIRLIGKNAMNTIKGIASQKDYKDLPVNVSFSGGKDSLVVLDLTLSALKNREVQAFFLNTGIEFPETVKFAHNYCWDSNIKLIEKKAVSDFWENVDSFGPPAKDFRWCCKICKLAPANAAIEECLEKAPTCITVDGKRRYESFSRANISTSEKNPFVPGQLNIFPIKDWKAIEVWLYIYWRKLDYNPLYDLGFERVGCYLCPAALSAEYKRLKVLHPQLHERWESFLMQWAEKNGLSDKFIEHGLWRWKELPPKMLKLCEEMGISPSASVSDSSFTINITSGISPCKAGGYSIEASIHGFSMKRTSDVMNIIGKTVFSEELGLLMVRTDSSAVKIFSSGSLVVNSENKAAADSLFREVSRQLLKAHRCTGCGICLKVCPVNAIAIKDGYAQINDSCIRCGKCTDSCVVLKYADKLS</sequence>
<dbReference type="CDD" id="cd23947">
    <property type="entry name" value="PAPS_reductase-like_YbdN"/>
    <property type="match status" value="1"/>
</dbReference>
<dbReference type="AlphaFoldDB" id="A0AA51UFC9"/>
<evidence type="ECO:0000259" key="2">
    <source>
        <dbReference type="PROSITE" id="PS51379"/>
    </source>
</evidence>
<dbReference type="GeneID" id="84231034"/>
<dbReference type="InterPro" id="IPR017896">
    <property type="entry name" value="4Fe4S_Fe-S-bd"/>
</dbReference>
<organism evidence="3 4">
    <name type="scientific">Methanolobus mangrovi</name>
    <dbReference type="NCBI Taxonomy" id="3072977"/>
    <lineage>
        <taxon>Archaea</taxon>
        <taxon>Methanobacteriati</taxon>
        <taxon>Methanobacteriota</taxon>
        <taxon>Stenosarchaea group</taxon>
        <taxon>Methanomicrobia</taxon>
        <taxon>Methanosarcinales</taxon>
        <taxon>Methanosarcinaceae</taxon>
        <taxon>Methanolobus</taxon>
    </lineage>
</organism>
<dbReference type="InterPro" id="IPR002500">
    <property type="entry name" value="PAPS_reduct_dom"/>
</dbReference>
<dbReference type="PANTHER" id="PTHR43196:SF2">
    <property type="entry name" value="PHOSPHOADENOSINE PHOSPHOSULFATE REDUCTASE"/>
    <property type="match status" value="1"/>
</dbReference>
<dbReference type="InterPro" id="IPR050128">
    <property type="entry name" value="Sulfate_adenylyltrnsfr_sub2"/>
</dbReference>
<dbReference type="PROSITE" id="PS51379">
    <property type="entry name" value="4FE4S_FER_2"/>
    <property type="match status" value="1"/>
</dbReference>
<name>A0AA51UFC9_9EURY</name>
<keyword evidence="4" id="KW-1185">Reference proteome</keyword>
<dbReference type="EMBL" id="CP133594">
    <property type="protein sequence ID" value="WMW22227.1"/>
    <property type="molecule type" value="Genomic_DNA"/>
</dbReference>
<dbReference type="NCBIfam" id="NF010366">
    <property type="entry name" value="PRK13795.1-1"/>
    <property type="match status" value="1"/>
</dbReference>
<dbReference type="Proteomes" id="UP001183006">
    <property type="component" value="Chromosome"/>
</dbReference>
<gene>
    <name evidence="3" type="ORF">RE476_12795</name>
</gene>
<dbReference type="PROSITE" id="PS00198">
    <property type="entry name" value="4FE4S_FER_1"/>
    <property type="match status" value="1"/>
</dbReference>
<dbReference type="SUPFAM" id="SSF54862">
    <property type="entry name" value="4Fe-4S ferredoxins"/>
    <property type="match status" value="1"/>
</dbReference>
<feature type="region of interest" description="Disordered" evidence="1">
    <location>
        <begin position="1"/>
        <end position="49"/>
    </location>
</feature>
<accession>A0AA51UFC9</accession>
<dbReference type="InterPro" id="IPR014729">
    <property type="entry name" value="Rossmann-like_a/b/a_fold"/>
</dbReference>
<dbReference type="GO" id="GO:0016491">
    <property type="term" value="F:oxidoreductase activity"/>
    <property type="evidence" value="ECO:0007669"/>
    <property type="project" value="UniProtKB-ARBA"/>
</dbReference>
<protein>
    <submittedName>
        <fullName evidence="3">Phosphoadenosine phosphosulfate reductase family protein</fullName>
    </submittedName>
</protein>
<dbReference type="RefSeq" id="WP_309308022.1">
    <property type="nucleotide sequence ID" value="NZ_CP133594.1"/>
</dbReference>
<feature type="compositionally biased region" description="Polar residues" evidence="1">
    <location>
        <begin position="16"/>
        <end position="28"/>
    </location>
</feature>